<keyword evidence="2" id="KW-1185">Reference proteome</keyword>
<evidence type="ECO:0000313" key="1">
    <source>
        <dbReference type="EnsemblMetazoa" id="CJA41208.1"/>
    </source>
</evidence>
<protein>
    <submittedName>
        <fullName evidence="1">Uncharacterized protein</fullName>
    </submittedName>
</protein>
<sequence>MRDDLEEEAAEVHTIVAWMEFWLVAVKFVQTAEVHRSASTSLSSRADFFLNLANRKLAQGKVRKAKARNVFIPAHAFHRHKKFFGLRPFKI</sequence>
<dbReference type="Proteomes" id="UP000005237">
    <property type="component" value="Unassembled WGS sequence"/>
</dbReference>
<reference evidence="1" key="2">
    <citation type="submission" date="2022-06" db="UniProtKB">
        <authorList>
            <consortium name="EnsemblMetazoa"/>
        </authorList>
    </citation>
    <scope>IDENTIFICATION</scope>
    <source>
        <strain evidence="1">DF5081</strain>
    </source>
</reference>
<reference evidence="2" key="1">
    <citation type="submission" date="2010-08" db="EMBL/GenBank/DDBJ databases">
        <authorList>
            <consortium name="Caenorhabditis japonica Sequencing Consortium"/>
            <person name="Wilson R.K."/>
        </authorList>
    </citation>
    <scope>NUCLEOTIDE SEQUENCE [LARGE SCALE GENOMIC DNA]</scope>
    <source>
        <strain evidence="2">DF5081</strain>
    </source>
</reference>
<dbReference type="EnsemblMetazoa" id="CJA41208.1">
    <property type="protein sequence ID" value="CJA41208.1"/>
    <property type="gene ID" value="WBGene00217056"/>
</dbReference>
<dbReference type="AlphaFoldDB" id="A0A8R1ERD1"/>
<evidence type="ECO:0000313" key="2">
    <source>
        <dbReference type="Proteomes" id="UP000005237"/>
    </source>
</evidence>
<organism evidence="1 2">
    <name type="scientific">Caenorhabditis japonica</name>
    <dbReference type="NCBI Taxonomy" id="281687"/>
    <lineage>
        <taxon>Eukaryota</taxon>
        <taxon>Metazoa</taxon>
        <taxon>Ecdysozoa</taxon>
        <taxon>Nematoda</taxon>
        <taxon>Chromadorea</taxon>
        <taxon>Rhabditida</taxon>
        <taxon>Rhabditina</taxon>
        <taxon>Rhabditomorpha</taxon>
        <taxon>Rhabditoidea</taxon>
        <taxon>Rhabditidae</taxon>
        <taxon>Peloderinae</taxon>
        <taxon>Caenorhabditis</taxon>
    </lineage>
</organism>
<accession>A0A8R1ERD1</accession>
<proteinExistence type="predicted"/>
<name>A0A8R1ERD1_CAEJA</name>